<proteinExistence type="predicted"/>
<reference evidence="1 2" key="1">
    <citation type="submission" date="2020-08" db="EMBL/GenBank/DDBJ databases">
        <title>Genomic Encyclopedia of Type Strains, Phase IV (KMG-IV): sequencing the most valuable type-strain genomes for metagenomic binning, comparative biology and taxonomic classification.</title>
        <authorList>
            <person name="Goeker M."/>
        </authorList>
    </citation>
    <scope>NUCLEOTIDE SEQUENCE [LARGE SCALE GENOMIC DNA]</scope>
    <source>
        <strain evidence="1 2">DSM 100397</strain>
    </source>
</reference>
<evidence type="ECO:0000313" key="1">
    <source>
        <dbReference type="EMBL" id="MBA9073158.1"/>
    </source>
</evidence>
<keyword evidence="2" id="KW-1185">Reference proteome</keyword>
<dbReference type="Proteomes" id="UP000555003">
    <property type="component" value="Unassembled WGS sequence"/>
</dbReference>
<comment type="caution">
    <text evidence="1">The sequence shown here is derived from an EMBL/GenBank/DDBJ whole genome shotgun (WGS) entry which is preliminary data.</text>
</comment>
<gene>
    <name evidence="1" type="ORF">GGR22_001284</name>
</gene>
<organism evidence="1 2">
    <name type="scientific">Flavobacterium gossypii</name>
    <dbReference type="NCBI Taxonomy" id="1646119"/>
    <lineage>
        <taxon>Bacteria</taxon>
        <taxon>Pseudomonadati</taxon>
        <taxon>Bacteroidota</taxon>
        <taxon>Flavobacteriia</taxon>
        <taxon>Flavobacteriales</taxon>
        <taxon>Flavobacteriaceae</taxon>
        <taxon>Flavobacterium</taxon>
    </lineage>
</organism>
<sequence>MSLDGSAKRLENGFGGSTAGVAAKGLKIKKAEFLPPFLPQIYHKLNLLMLWYPKYTIFCANRQN</sequence>
<accession>A0ABR6DN95</accession>
<protein>
    <submittedName>
        <fullName evidence="1">Uncharacterized protein</fullName>
    </submittedName>
</protein>
<name>A0ABR6DN95_9FLAO</name>
<evidence type="ECO:0000313" key="2">
    <source>
        <dbReference type="Proteomes" id="UP000555003"/>
    </source>
</evidence>
<dbReference type="EMBL" id="JACJIS010000001">
    <property type="protein sequence ID" value="MBA9073158.1"/>
    <property type="molecule type" value="Genomic_DNA"/>
</dbReference>